<dbReference type="STRING" id="1548547.BA177_06055"/>
<evidence type="ECO:0000313" key="3">
    <source>
        <dbReference type="Proteomes" id="UP000092695"/>
    </source>
</evidence>
<dbReference type="InterPro" id="IPR004919">
    <property type="entry name" value="GmrSD_N"/>
</dbReference>
<protein>
    <recommendedName>
        <fullName evidence="1">GmrSD restriction endonucleases N-terminal domain-containing protein</fullName>
    </recommendedName>
</protein>
<keyword evidence="3" id="KW-1185">Reference proteome</keyword>
<dbReference type="AlphaFoldDB" id="A0A193LEE4"/>
<name>A0A193LEE4_9GAMM</name>
<dbReference type="KEGG" id="woc:BA177_06055"/>
<proteinExistence type="predicted"/>
<evidence type="ECO:0000259" key="1">
    <source>
        <dbReference type="Pfam" id="PF03235"/>
    </source>
</evidence>
<sequence length="800" mass="91346">MSFGSQINYKQLLERHQQIRVPMIQRDYAQGRPAEIEVREEFLRTLKDALNKPNDDVSLPLNLDFIYGSVEGDEQTRFLPLDGQQRLTTLFLLHWYLAWKDDQWTAFEELFLSEGHSRFAYSVRPSSNEFFDGLVAYRPDASPQNITSLADMIADQPWYFRSWRLDPTIQAVLHMLDAIHTKFGGSSGLFERLLDEEQPAITFQLLDLENFGLSDDLYIKMNARGKPLTAFETFKARYEQEVVNHLQGEAFSIGDQTFDGADYVARRMDTTWADLFWKQRNPGSDLYDDAFMNVFRAVALITRSPESPQNLRDFAMLRTGDNPPSYTDFHSCSWLDEEFTRTLVCLLDSWCGNGGELCRLLPNGRYLSEKALFKKIVTNGANLSYTDLVQFTAYAQFIVEHRDSIDEGAFQEWMRVIQNLAVNTGYNRPADFQRSARGLAGLLEHSDDILPHFSLADKPATGFSETQIAEEKLKAQLILSNDKWRALLDRAEVHGYFRGQIGFLLDFSGIAARSAESEPDNWKTSEHAAFQEALAQCIELAEQMFSADGLNDSNEHRWQRAMLCLGDYLLPSGRNRSFLVNSVTEEASWKRLLSGSGHATAARNILKSLFSRLSPEKPIADQLDEIIEGAEHLDLWREAIVRCPAVFDYCKRSSIRVDEFGTTYLLKRSQMNGAHAELFTFCLYEELRTEAPMDGLSPLKLAEYYFATETAIEPGIRFVWSGDTATYFELESGTDGFVLYCSLDCDEIRLPFVDFLAGKPGFSLTELRLERKCAYSDIRSVIDELRKYLTEFTEGEGHNA</sequence>
<feature type="domain" description="GmrSD restriction endonucleases N-terminal" evidence="1">
    <location>
        <begin position="10"/>
        <end position="238"/>
    </location>
</feature>
<dbReference type="Pfam" id="PF03235">
    <property type="entry name" value="GmrSD_N"/>
    <property type="match status" value="1"/>
</dbReference>
<accession>A0A193LEE4</accession>
<dbReference type="RefSeq" id="WP_068614188.1">
    <property type="nucleotide sequence ID" value="NZ_CP016268.1"/>
</dbReference>
<gene>
    <name evidence="2" type="ORF">BA177_06055</name>
</gene>
<dbReference type="Proteomes" id="UP000092695">
    <property type="component" value="Chromosome"/>
</dbReference>
<dbReference type="OrthoDB" id="8094406at2"/>
<dbReference type="EMBL" id="CP016268">
    <property type="protein sequence ID" value="ANO50826.1"/>
    <property type="molecule type" value="Genomic_DNA"/>
</dbReference>
<organism evidence="2 3">
    <name type="scientific">Woeseia oceani</name>
    <dbReference type="NCBI Taxonomy" id="1548547"/>
    <lineage>
        <taxon>Bacteria</taxon>
        <taxon>Pseudomonadati</taxon>
        <taxon>Pseudomonadota</taxon>
        <taxon>Gammaproteobacteria</taxon>
        <taxon>Woeseiales</taxon>
        <taxon>Woeseiaceae</taxon>
        <taxon>Woeseia</taxon>
    </lineage>
</organism>
<evidence type="ECO:0000313" key="2">
    <source>
        <dbReference type="EMBL" id="ANO50826.1"/>
    </source>
</evidence>
<reference evidence="2 3" key="1">
    <citation type="submission" date="2016-06" db="EMBL/GenBank/DDBJ databases">
        <title>Complete genome sequence of a deep-branching marine Gamma Proteobacterium Woeseia oceani type strain XK5.</title>
        <authorList>
            <person name="Mu D."/>
            <person name="Du Z."/>
        </authorList>
    </citation>
    <scope>NUCLEOTIDE SEQUENCE [LARGE SCALE GENOMIC DNA]</scope>
    <source>
        <strain evidence="2 3">XK5</strain>
    </source>
</reference>